<proteinExistence type="predicted"/>
<dbReference type="RefSeq" id="WP_307332037.1">
    <property type="nucleotide sequence ID" value="NZ_JAUSUG010000033.1"/>
</dbReference>
<keyword evidence="3" id="KW-1185">Reference proteome</keyword>
<evidence type="ECO:0000256" key="1">
    <source>
        <dbReference type="SAM" id="Phobius"/>
    </source>
</evidence>
<keyword evidence="1" id="KW-1133">Transmembrane helix</keyword>
<feature type="transmembrane region" description="Helical" evidence="1">
    <location>
        <begin position="136"/>
        <end position="156"/>
    </location>
</feature>
<dbReference type="EMBL" id="JAUSUG010000033">
    <property type="protein sequence ID" value="MDQ0257779.1"/>
    <property type="molecule type" value="Genomic_DNA"/>
</dbReference>
<dbReference type="Proteomes" id="UP001230005">
    <property type="component" value="Unassembled WGS sequence"/>
</dbReference>
<feature type="transmembrane region" description="Helical" evidence="1">
    <location>
        <begin position="57"/>
        <end position="86"/>
    </location>
</feature>
<evidence type="ECO:0000313" key="2">
    <source>
        <dbReference type="EMBL" id="MDQ0257779.1"/>
    </source>
</evidence>
<reference evidence="2 3" key="1">
    <citation type="submission" date="2023-07" db="EMBL/GenBank/DDBJ databases">
        <title>Genomic Encyclopedia of Type Strains, Phase IV (KMG-IV): sequencing the most valuable type-strain genomes for metagenomic binning, comparative biology and taxonomic classification.</title>
        <authorList>
            <person name="Goeker M."/>
        </authorList>
    </citation>
    <scope>NUCLEOTIDE SEQUENCE [LARGE SCALE GENOMIC DNA]</scope>
    <source>
        <strain evidence="2 3">DSM 9768</strain>
    </source>
</reference>
<protein>
    <submittedName>
        <fullName evidence="2">Uncharacterized protein</fullName>
    </submittedName>
</protein>
<name>A0ABU0A2R3_9BACI</name>
<organism evidence="2 3">
    <name type="scientific">Evansella vedderi</name>
    <dbReference type="NCBI Taxonomy" id="38282"/>
    <lineage>
        <taxon>Bacteria</taxon>
        <taxon>Bacillati</taxon>
        <taxon>Bacillota</taxon>
        <taxon>Bacilli</taxon>
        <taxon>Bacillales</taxon>
        <taxon>Bacillaceae</taxon>
        <taxon>Evansella</taxon>
    </lineage>
</organism>
<keyword evidence="1" id="KW-0812">Transmembrane</keyword>
<feature type="transmembrane region" description="Helical" evidence="1">
    <location>
        <begin position="12"/>
        <end position="37"/>
    </location>
</feature>
<evidence type="ECO:0000313" key="3">
    <source>
        <dbReference type="Proteomes" id="UP001230005"/>
    </source>
</evidence>
<sequence>MKKINKARIVSVGSILTAIAVIFQSAPVFLPVIGLAFSPFSTLPIALAAFLNRSLGISVYVATAFILTFIYIQEAIILIFTTGLLGITIGTFLYRKGLFVSILFSSLLLSLGMVFLTYFVGIAVFGNLTSTGPIPFTFFIFFSFSLIYASIWNICLRKFIDYLMKIKAFGNAVSF</sequence>
<gene>
    <name evidence="2" type="ORF">J2S74_005241</name>
</gene>
<keyword evidence="1" id="KW-0472">Membrane</keyword>
<comment type="caution">
    <text evidence="2">The sequence shown here is derived from an EMBL/GenBank/DDBJ whole genome shotgun (WGS) entry which is preliminary data.</text>
</comment>
<feature type="transmembrane region" description="Helical" evidence="1">
    <location>
        <begin position="98"/>
        <end position="124"/>
    </location>
</feature>
<accession>A0ABU0A2R3</accession>